<evidence type="ECO:0000256" key="2">
    <source>
        <dbReference type="SAM" id="SignalP"/>
    </source>
</evidence>
<keyword evidence="2" id="KW-0732">Signal</keyword>
<dbReference type="SUPFAM" id="SSF82171">
    <property type="entry name" value="DPP6 N-terminal domain-like"/>
    <property type="match status" value="1"/>
</dbReference>
<dbReference type="RefSeq" id="WP_103075302.1">
    <property type="nucleotide sequence ID" value="NZ_NPZB01000002.1"/>
</dbReference>
<evidence type="ECO:0000256" key="1">
    <source>
        <dbReference type="ARBA" id="ARBA00022801"/>
    </source>
</evidence>
<dbReference type="Pfam" id="PF00326">
    <property type="entry name" value="Peptidase_S9"/>
    <property type="match status" value="1"/>
</dbReference>
<dbReference type="AlphaFoldDB" id="A0A2K1PXU8"/>
<evidence type="ECO:0000313" key="4">
    <source>
        <dbReference type="EMBL" id="PNS07614.1"/>
    </source>
</evidence>
<dbReference type="InterPro" id="IPR029058">
    <property type="entry name" value="AB_hydrolase_fold"/>
</dbReference>
<keyword evidence="1" id="KW-0378">Hydrolase</keyword>
<dbReference type="OrthoDB" id="6388416at2"/>
<dbReference type="Proteomes" id="UP000236220">
    <property type="component" value="Unassembled WGS sequence"/>
</dbReference>
<feature type="domain" description="Peptidase S9 prolyl oligopeptidase catalytic" evidence="3">
    <location>
        <begin position="655"/>
        <end position="817"/>
    </location>
</feature>
<dbReference type="SUPFAM" id="SSF53474">
    <property type="entry name" value="alpha/beta-Hydrolases"/>
    <property type="match status" value="1"/>
</dbReference>
<evidence type="ECO:0000259" key="3">
    <source>
        <dbReference type="Pfam" id="PF00326"/>
    </source>
</evidence>
<name>A0A2K1PXU8_9GAMM</name>
<feature type="signal peptide" evidence="2">
    <location>
        <begin position="1"/>
        <end position="24"/>
    </location>
</feature>
<protein>
    <submittedName>
        <fullName evidence="4">Prolyl oligopeptidase family</fullName>
    </submittedName>
</protein>
<dbReference type="Gene3D" id="2.120.10.30">
    <property type="entry name" value="TolB, C-terminal domain"/>
    <property type="match status" value="1"/>
</dbReference>
<organism evidence="4 5">
    <name type="scientific">Solilutibacter silvestris</name>
    <dbReference type="NCBI Taxonomy" id="1645665"/>
    <lineage>
        <taxon>Bacteria</taxon>
        <taxon>Pseudomonadati</taxon>
        <taxon>Pseudomonadota</taxon>
        <taxon>Gammaproteobacteria</taxon>
        <taxon>Lysobacterales</taxon>
        <taxon>Lysobacteraceae</taxon>
        <taxon>Solilutibacter</taxon>
    </lineage>
</organism>
<dbReference type="InterPro" id="IPR001375">
    <property type="entry name" value="Peptidase_S9_cat"/>
</dbReference>
<comment type="caution">
    <text evidence="4">The sequence shown here is derived from an EMBL/GenBank/DDBJ whole genome shotgun (WGS) entry which is preliminary data.</text>
</comment>
<gene>
    <name evidence="4" type="ORF">Lysil_1790</name>
</gene>
<dbReference type="GO" id="GO:0004252">
    <property type="term" value="F:serine-type endopeptidase activity"/>
    <property type="evidence" value="ECO:0007669"/>
    <property type="project" value="TreeGrafter"/>
</dbReference>
<dbReference type="InterPro" id="IPR011042">
    <property type="entry name" value="6-blade_b-propeller_TolB-like"/>
</dbReference>
<dbReference type="PANTHER" id="PTHR42776">
    <property type="entry name" value="SERINE PEPTIDASE S9 FAMILY MEMBER"/>
    <property type="match status" value="1"/>
</dbReference>
<dbReference type="GO" id="GO:0006508">
    <property type="term" value="P:proteolysis"/>
    <property type="evidence" value="ECO:0007669"/>
    <property type="project" value="InterPro"/>
</dbReference>
<feature type="chain" id="PRO_5014446537" evidence="2">
    <location>
        <begin position="25"/>
        <end position="825"/>
    </location>
</feature>
<dbReference type="EMBL" id="NPZB01000002">
    <property type="protein sequence ID" value="PNS07614.1"/>
    <property type="molecule type" value="Genomic_DNA"/>
</dbReference>
<keyword evidence="5" id="KW-1185">Reference proteome</keyword>
<dbReference type="Gene3D" id="3.40.50.1820">
    <property type="entry name" value="alpha/beta hydrolase"/>
    <property type="match status" value="1"/>
</dbReference>
<reference evidence="4 5" key="1">
    <citation type="submission" date="2017-08" db="EMBL/GenBank/DDBJ databases">
        <title>Lysobacter sylvestris genome.</title>
        <authorList>
            <person name="Zhang D.-C."/>
            <person name="Albuquerque L."/>
            <person name="Franca L."/>
            <person name="Froufe H.J.C."/>
            <person name="Barroso C."/>
            <person name="Egas C."/>
            <person name="Da Costa M."/>
            <person name="Margesin R."/>
        </authorList>
    </citation>
    <scope>NUCLEOTIDE SEQUENCE [LARGE SCALE GENOMIC DNA]</scope>
    <source>
        <strain evidence="4 5">AM20-91</strain>
    </source>
</reference>
<accession>A0A2K1PXU8</accession>
<evidence type="ECO:0000313" key="5">
    <source>
        <dbReference type="Proteomes" id="UP000236220"/>
    </source>
</evidence>
<sequence>MSGHRLLPGALALAIALCATPALAQSGYNKPPEPLLGVMHTALPPSAIGDPTNRTLLMVQQAQYPSIKRVAEPYLKLAGVRVEPRTGARHDASNGYGIRACLEGFSLIDIASSKERKIALPAGACPGMPSWSPDGGRFAFNNTVADHVELWVGDVASGRAHRIDGVRLNTILDNDIQWLDGGKTLLVKQIPANRGAAPSRGDAAIAPEIKESLGGKGESSTYEARDTLAGPEDEVLFDYYTTAQLATVDVASGIVTPLGKPAVIAGVDVAPDGHHVLYEALKRPYSYATTWERFAKDSVVLDSVDGSMKPIDSSPVADRVPVGGVPTGPRGFQWRANAPATLVWAEALDGGDWKTSVPNRDKVMMQGAPFTAKPVEVVRTPQRFSGIAWLEQGDSPFVYEYDANKHWMRVTRIDVAAPGSPPKVVWDYSTDEKYKAPGSLVMKRQANGAVVVQEDGGKVYLRGNGSTPQGDRPFLDRYDLASGKTERLFRSSADAYERVGSVLPGGTRFLVAKQSPVDPPNVFMTTLGAAITATDGEAAYANSTTPVTHIADPMPQVRGARKRLVTYKRADGVDLSFTLYTPPGYKEGTRVPAVLYAYPLDYADPSKAGQVSGSQKTFDFLRGYRLLLLAGYAIIDNAAFPIVGDPKSAYDTYIDQLVADARAAVDKAVELGVVDRDRIGVTGHSHGALMTANLLAHTDLFRAGVATSGSYNKTLTPFGFQNERRSLWTTPAVYEQASAFFHADRIKSPLLIMHGMDDANPGTEPIQGPKLFQAIRGLGGTTRLVMLPYEPHWYTAMESNEQEVYEMLTWFDRYVKNAPARQAAK</sequence>
<dbReference type="PANTHER" id="PTHR42776:SF28">
    <property type="entry name" value="GLUTAMYL ENDOPEPTIDASE, CHLOROPLASTIC-RELATED"/>
    <property type="match status" value="1"/>
</dbReference>
<proteinExistence type="predicted"/>